<organism evidence="3 4">
    <name type="scientific">Plasmodium falciparum UGT5.1</name>
    <dbReference type="NCBI Taxonomy" id="1237627"/>
    <lineage>
        <taxon>Eukaryota</taxon>
        <taxon>Sar</taxon>
        <taxon>Alveolata</taxon>
        <taxon>Apicomplexa</taxon>
        <taxon>Aconoidasida</taxon>
        <taxon>Haemosporida</taxon>
        <taxon>Plasmodiidae</taxon>
        <taxon>Plasmodium</taxon>
        <taxon>Plasmodium (Laverania)</taxon>
    </lineage>
</organism>
<dbReference type="Proteomes" id="UP000030697">
    <property type="component" value="Unassembled WGS sequence"/>
</dbReference>
<feature type="coiled-coil region" evidence="1">
    <location>
        <begin position="138"/>
        <end position="272"/>
    </location>
</feature>
<dbReference type="OrthoDB" id="445594at2759"/>
<name>W7JWJ7_PLAFA</name>
<dbReference type="EMBL" id="KE124615">
    <property type="protein sequence ID" value="EWC75941.1"/>
    <property type="molecule type" value="Genomic_DNA"/>
</dbReference>
<evidence type="ECO:0000313" key="4">
    <source>
        <dbReference type="Proteomes" id="UP000030697"/>
    </source>
</evidence>
<dbReference type="CDD" id="cd11473">
    <property type="entry name" value="W2"/>
    <property type="match status" value="1"/>
</dbReference>
<sequence>MAKKKKQIHLNIIDFQKYYQTDDLLLDTSISTEKKTVDNQKFIRKNRTLEKDEVVQNIDWRTFDNEKEKETNNENTSNVNKIKSPGLEKKNFKKSNDVITLGARNKNKSTNLNADDIDFTNLRNKKKEDDIDFTNLRNKKKEDDLDFSNLRNKKKEEEDVDFSNLRNKKKEDDVDFSNVRNKKKEEIKEVKEEIKEEIKEIKEELKNDISSETTKEEKNTEHKKEETEKKKFIPKRVIMYQQELKEKEERNLKLLEQQRKEREMRLQLIRSKTQGTSSTFIPSAKLKHLESLKEEKKKEVKTNIQPKDNNNNNNNIAVLKNNKNEEQNVIKKKSIFLEIAEKTENAKIVEKTDIEEIAKKKREELYKKQLEKITKKNEEHLKYNNIYKHDVNIIKNFYNEIKDKIIQNYYFNQDDCISLCSILKTDDCNYMESHVPFYVVISIFMLSLPQKLQNDDYFKRASNIKNLLIYLKENSKIENHEDYILNDTLKFCDQLKYPHLSEETSLIETIFDTLLYSGVISKNSFIQWFQDDDSNAELKSKAMLQLIYWHKWLTEEEKDQEEEIDELDDTEEKNISDVSDIEKNVPKNFIFKKIKKKLF</sequence>
<accession>W7JWJ7</accession>
<evidence type="ECO:0000256" key="1">
    <source>
        <dbReference type="SAM" id="Coils"/>
    </source>
</evidence>
<evidence type="ECO:0008006" key="5">
    <source>
        <dbReference type="Google" id="ProtNLM"/>
    </source>
</evidence>
<dbReference type="Gene3D" id="1.25.40.180">
    <property type="match status" value="1"/>
</dbReference>
<evidence type="ECO:0000313" key="3">
    <source>
        <dbReference type="EMBL" id="EWC75941.1"/>
    </source>
</evidence>
<dbReference type="AlphaFoldDB" id="W7JWJ7"/>
<feature type="compositionally biased region" description="Low complexity" evidence="2">
    <location>
        <begin position="73"/>
        <end position="83"/>
    </location>
</feature>
<feature type="region of interest" description="Disordered" evidence="2">
    <location>
        <begin position="66"/>
        <end position="88"/>
    </location>
</feature>
<keyword evidence="1" id="KW-0175">Coiled coil</keyword>
<protein>
    <recommendedName>
        <fullName evidence="5">W2 domain-containing protein</fullName>
    </recommendedName>
</protein>
<reference evidence="3 4" key="1">
    <citation type="submission" date="2013-02" db="EMBL/GenBank/DDBJ databases">
        <title>The Genome Sequence of Plasmodium falciparum UGT5.1.</title>
        <authorList>
            <consortium name="The Broad Institute Genome Sequencing Platform"/>
            <consortium name="The Broad Institute Genome Sequencing Center for Infectious Disease"/>
            <person name="Neafsey D."/>
            <person name="Cheeseman I."/>
            <person name="Volkman S."/>
            <person name="Adams J."/>
            <person name="Walker B."/>
            <person name="Young S.K."/>
            <person name="Zeng Q."/>
            <person name="Gargeya S."/>
            <person name="Fitzgerald M."/>
            <person name="Haas B."/>
            <person name="Abouelleil A."/>
            <person name="Alvarado L."/>
            <person name="Arachchi H.M."/>
            <person name="Berlin A.M."/>
            <person name="Chapman S.B."/>
            <person name="Dewar J."/>
            <person name="Goldberg J."/>
            <person name="Griggs A."/>
            <person name="Gujja S."/>
            <person name="Hansen M."/>
            <person name="Howarth C."/>
            <person name="Imamovic A."/>
            <person name="Larimer J."/>
            <person name="McCowan C."/>
            <person name="Murphy C."/>
            <person name="Neiman D."/>
            <person name="Pearson M."/>
            <person name="Priest M."/>
            <person name="Roberts A."/>
            <person name="Saif S."/>
            <person name="Shea T."/>
            <person name="Sisk P."/>
            <person name="Sykes S."/>
            <person name="Wortman J."/>
            <person name="Nusbaum C."/>
            <person name="Birren B."/>
        </authorList>
    </citation>
    <scope>NUCLEOTIDE SEQUENCE [LARGE SCALE GENOMIC DNA]</scope>
    <source>
        <strain evidence="3 4">UGT5.1</strain>
    </source>
</reference>
<gene>
    <name evidence="3" type="ORF">C923_03390</name>
</gene>
<evidence type="ECO:0000256" key="2">
    <source>
        <dbReference type="SAM" id="MobiDB-lite"/>
    </source>
</evidence>
<proteinExistence type="predicted"/>